<gene>
    <name evidence="1" type="ORF">PN838_13230</name>
</gene>
<dbReference type="EMBL" id="JAQOMS010000002">
    <property type="protein sequence ID" value="MDC2889561.1"/>
    <property type="molecule type" value="Genomic_DNA"/>
</dbReference>
<sequence length="72" mass="8233">MKICQVSSDDLKVALKRRLRAMERDGQLLFTKFKKYAIPDQKDFIVGQVIGHRDGFGFYNLKTLRITAATGI</sequence>
<dbReference type="Proteomes" id="UP001528411">
    <property type="component" value="Unassembled WGS sequence"/>
</dbReference>
<name>A0ABT5FDE5_9GAMM</name>
<organism evidence="1 2">
    <name type="scientific">Psychrosphaera algicola</name>
    <dbReference type="NCBI Taxonomy" id="3023714"/>
    <lineage>
        <taxon>Bacteria</taxon>
        <taxon>Pseudomonadati</taxon>
        <taxon>Pseudomonadota</taxon>
        <taxon>Gammaproteobacteria</taxon>
        <taxon>Alteromonadales</taxon>
        <taxon>Pseudoalteromonadaceae</taxon>
        <taxon>Psychrosphaera</taxon>
    </lineage>
</organism>
<evidence type="ECO:0000313" key="1">
    <source>
        <dbReference type="EMBL" id="MDC2889561.1"/>
    </source>
</evidence>
<comment type="caution">
    <text evidence="1">The sequence shown here is derived from an EMBL/GenBank/DDBJ whole genome shotgun (WGS) entry which is preliminary data.</text>
</comment>
<proteinExistence type="predicted"/>
<evidence type="ECO:0000313" key="2">
    <source>
        <dbReference type="Proteomes" id="UP001528411"/>
    </source>
</evidence>
<reference evidence="1 2" key="1">
    <citation type="submission" date="2023-01" db="EMBL/GenBank/DDBJ databases">
        <title>Psychrosphaera sp. nov., isolated from marine algae.</title>
        <authorList>
            <person name="Bayburt H."/>
            <person name="Choi B.J."/>
            <person name="Kim J.M."/>
            <person name="Choi D.G."/>
            <person name="Jeon C.O."/>
        </authorList>
    </citation>
    <scope>NUCLEOTIDE SEQUENCE [LARGE SCALE GENOMIC DNA]</scope>
    <source>
        <strain evidence="1 2">G1-22</strain>
    </source>
</reference>
<protein>
    <submittedName>
        <fullName evidence="1">Uncharacterized protein</fullName>
    </submittedName>
</protein>
<accession>A0ABT5FDE5</accession>
<keyword evidence="2" id="KW-1185">Reference proteome</keyword>
<dbReference type="RefSeq" id="WP_272180972.1">
    <property type="nucleotide sequence ID" value="NZ_JAQOMS010000002.1"/>
</dbReference>